<name>A0A9D1U4V0_9LACO</name>
<dbReference type="GO" id="GO:0005247">
    <property type="term" value="F:voltage-gated chloride channel activity"/>
    <property type="evidence" value="ECO:0007669"/>
    <property type="project" value="TreeGrafter"/>
</dbReference>
<sequence>MKTDEVVATNSGNPKLFSTGELWLICQGLIIGLITGIIVSVFRLIIETLKLLAIIYPLMAQHWLLIIPYVAVTLVIVLLLGQVIKGYTDDLLGSCAPKIEAIMHGHHSMNAMQVLWRKFVGALLAICPGLFLGREDPCIQMGACVGQGFSQLCQVSEEDQRLLLGCGAAAGLSAAFSAPLTGVIFLIEDITQNFKLRYSMLALAAACTSDLVTIFFFGTRPCLYLPLTTNLPTTTYIWLVPLGMVIGLFALAYHYCMHAMHRFYRRIPRLPLIYNSVIPLLVIPIGLWNPRILGGSHLFIGDVTGFSPVVNWGNLVKLLTIFILLRFFFSIISYSAAVPGGIFMSALTLGALIGALLAVLLIHVHLIPVSCYLNMVVITMAAYFGASEEIPFTAITLLCEMVGTVDRAFPIAILTLVAYVTRNFIGDLPRRF</sequence>
<feature type="transmembrane region" description="Helical" evidence="8">
    <location>
        <begin position="162"/>
        <end position="186"/>
    </location>
</feature>
<dbReference type="PANTHER" id="PTHR45711:SF6">
    <property type="entry name" value="CHLORIDE CHANNEL PROTEIN"/>
    <property type="match status" value="1"/>
</dbReference>
<keyword evidence="3 8" id="KW-0812">Transmembrane</keyword>
<feature type="transmembrane region" description="Helical" evidence="8">
    <location>
        <begin position="341"/>
        <end position="361"/>
    </location>
</feature>
<evidence type="ECO:0000256" key="3">
    <source>
        <dbReference type="ARBA" id="ARBA00022692"/>
    </source>
</evidence>
<dbReference type="SUPFAM" id="SSF81340">
    <property type="entry name" value="Clc chloride channel"/>
    <property type="match status" value="1"/>
</dbReference>
<feature type="transmembrane region" description="Helical" evidence="8">
    <location>
        <begin position="309"/>
        <end position="329"/>
    </location>
</feature>
<comment type="subcellular location">
    <subcellularLocation>
        <location evidence="1">Membrane</location>
        <topology evidence="1">Multi-pass membrane protein</topology>
    </subcellularLocation>
</comment>
<dbReference type="InterPro" id="IPR014743">
    <property type="entry name" value="Cl-channel_core"/>
</dbReference>
<proteinExistence type="predicted"/>
<evidence type="ECO:0000256" key="2">
    <source>
        <dbReference type="ARBA" id="ARBA00022448"/>
    </source>
</evidence>
<evidence type="ECO:0000256" key="4">
    <source>
        <dbReference type="ARBA" id="ARBA00022989"/>
    </source>
</evidence>
<accession>A0A9D1U4V0</accession>
<evidence type="ECO:0000256" key="1">
    <source>
        <dbReference type="ARBA" id="ARBA00004141"/>
    </source>
</evidence>
<feature type="transmembrane region" description="Helical" evidence="8">
    <location>
        <begin position="22"/>
        <end position="42"/>
    </location>
</feature>
<dbReference type="GO" id="GO:0005886">
    <property type="term" value="C:plasma membrane"/>
    <property type="evidence" value="ECO:0007669"/>
    <property type="project" value="TreeGrafter"/>
</dbReference>
<evidence type="ECO:0000256" key="6">
    <source>
        <dbReference type="ARBA" id="ARBA00023136"/>
    </source>
</evidence>
<feature type="transmembrane region" description="Helical" evidence="8">
    <location>
        <begin position="63"/>
        <end position="84"/>
    </location>
</feature>
<dbReference type="CDD" id="cd01031">
    <property type="entry name" value="EriC"/>
    <property type="match status" value="1"/>
</dbReference>
<reference evidence="9" key="2">
    <citation type="submission" date="2021-04" db="EMBL/GenBank/DDBJ databases">
        <authorList>
            <person name="Gilroy R."/>
        </authorList>
    </citation>
    <scope>NUCLEOTIDE SEQUENCE</scope>
    <source>
        <strain evidence="9">ChiHejej3B27-2180</strain>
    </source>
</reference>
<keyword evidence="4 8" id="KW-1133">Transmembrane helix</keyword>
<dbReference type="AlphaFoldDB" id="A0A9D1U4V0"/>
<evidence type="ECO:0000313" key="9">
    <source>
        <dbReference type="EMBL" id="HIW70739.1"/>
    </source>
</evidence>
<keyword evidence="7" id="KW-0868">Chloride</keyword>
<feature type="transmembrane region" description="Helical" evidence="8">
    <location>
        <begin position="367"/>
        <end position="386"/>
    </location>
</feature>
<keyword evidence="2" id="KW-0813">Transport</keyword>
<gene>
    <name evidence="9" type="ORF">H9876_05175</name>
</gene>
<dbReference type="Pfam" id="PF00654">
    <property type="entry name" value="Voltage_CLC"/>
    <property type="match status" value="1"/>
</dbReference>
<evidence type="ECO:0000313" key="10">
    <source>
        <dbReference type="Proteomes" id="UP000886878"/>
    </source>
</evidence>
<feature type="transmembrane region" description="Helical" evidence="8">
    <location>
        <begin position="237"/>
        <end position="260"/>
    </location>
</feature>
<dbReference type="InterPro" id="IPR001807">
    <property type="entry name" value="ClC"/>
</dbReference>
<evidence type="ECO:0000256" key="5">
    <source>
        <dbReference type="ARBA" id="ARBA00023065"/>
    </source>
</evidence>
<comment type="caution">
    <text evidence="9">The sequence shown here is derived from an EMBL/GenBank/DDBJ whole genome shotgun (WGS) entry which is preliminary data.</text>
</comment>
<dbReference type="EMBL" id="DXGK01000108">
    <property type="protein sequence ID" value="HIW70739.1"/>
    <property type="molecule type" value="Genomic_DNA"/>
</dbReference>
<dbReference type="Proteomes" id="UP000886878">
    <property type="component" value="Unassembled WGS sequence"/>
</dbReference>
<organism evidence="9 10">
    <name type="scientific">Candidatus Limosilactobacillus merdipullorum</name>
    <dbReference type="NCBI Taxonomy" id="2838653"/>
    <lineage>
        <taxon>Bacteria</taxon>
        <taxon>Bacillati</taxon>
        <taxon>Bacillota</taxon>
        <taxon>Bacilli</taxon>
        <taxon>Lactobacillales</taxon>
        <taxon>Lactobacillaceae</taxon>
        <taxon>Limosilactobacillus</taxon>
    </lineage>
</organism>
<evidence type="ECO:0000256" key="7">
    <source>
        <dbReference type="ARBA" id="ARBA00023214"/>
    </source>
</evidence>
<feature type="transmembrane region" description="Helical" evidence="8">
    <location>
        <begin position="198"/>
        <end position="217"/>
    </location>
</feature>
<dbReference type="Gene3D" id="1.10.3080.10">
    <property type="entry name" value="Clc chloride channel"/>
    <property type="match status" value="1"/>
</dbReference>
<dbReference type="PRINTS" id="PR00762">
    <property type="entry name" value="CLCHANNEL"/>
</dbReference>
<protein>
    <submittedName>
        <fullName evidence="9">ClC family H(+)/Cl(-) exchange transporter</fullName>
    </submittedName>
</protein>
<keyword evidence="6 8" id="KW-0472">Membrane</keyword>
<evidence type="ECO:0000256" key="8">
    <source>
        <dbReference type="SAM" id="Phobius"/>
    </source>
</evidence>
<reference evidence="9" key="1">
    <citation type="journal article" date="2021" name="PeerJ">
        <title>Extensive microbial diversity within the chicken gut microbiome revealed by metagenomics and culture.</title>
        <authorList>
            <person name="Gilroy R."/>
            <person name="Ravi A."/>
            <person name="Getino M."/>
            <person name="Pursley I."/>
            <person name="Horton D.L."/>
            <person name="Alikhan N.F."/>
            <person name="Baker D."/>
            <person name="Gharbi K."/>
            <person name="Hall N."/>
            <person name="Watson M."/>
            <person name="Adriaenssens E.M."/>
            <person name="Foster-Nyarko E."/>
            <person name="Jarju S."/>
            <person name="Secka A."/>
            <person name="Antonio M."/>
            <person name="Oren A."/>
            <person name="Chaudhuri R.R."/>
            <person name="La Ragione R."/>
            <person name="Hildebrand F."/>
            <person name="Pallen M.J."/>
        </authorList>
    </citation>
    <scope>NUCLEOTIDE SEQUENCE</scope>
    <source>
        <strain evidence="9">ChiHejej3B27-2180</strain>
    </source>
</reference>
<feature type="transmembrane region" description="Helical" evidence="8">
    <location>
        <begin position="272"/>
        <end position="289"/>
    </location>
</feature>
<dbReference type="PANTHER" id="PTHR45711">
    <property type="entry name" value="CHLORIDE CHANNEL PROTEIN"/>
    <property type="match status" value="1"/>
</dbReference>
<keyword evidence="5" id="KW-0406">Ion transport</keyword>